<evidence type="ECO:0000259" key="2">
    <source>
        <dbReference type="PROSITE" id="PS51176"/>
    </source>
</evidence>
<evidence type="ECO:0000313" key="3">
    <source>
        <dbReference type="EMBL" id="CEG01008.1"/>
    </source>
</evidence>
<gene>
    <name evidence="3" type="ORF">OT_ostta02g01980</name>
</gene>
<organism evidence="3 4">
    <name type="scientific">Ostreococcus tauri</name>
    <name type="common">Marine green alga</name>
    <dbReference type="NCBI Taxonomy" id="70448"/>
    <lineage>
        <taxon>Eukaryota</taxon>
        <taxon>Viridiplantae</taxon>
        <taxon>Chlorophyta</taxon>
        <taxon>Mamiellophyceae</taxon>
        <taxon>Mamiellales</taxon>
        <taxon>Bathycoccaceae</taxon>
        <taxon>Ostreococcus</taxon>
    </lineage>
</organism>
<dbReference type="GO" id="GO:0006571">
    <property type="term" value="P:tyrosine biosynthetic process"/>
    <property type="evidence" value="ECO:0007669"/>
    <property type="project" value="InterPro"/>
</dbReference>
<dbReference type="PANTHER" id="PTHR43207">
    <property type="entry name" value="AROGENATE DEHYDROGENASE-RELATED"/>
    <property type="match status" value="1"/>
</dbReference>
<feature type="domain" description="Prephenate/arogenate dehydrogenase" evidence="2">
    <location>
        <begin position="55"/>
        <end position="328"/>
    </location>
</feature>
<proteinExistence type="predicted"/>
<dbReference type="GeneID" id="9835671"/>
<protein>
    <submittedName>
        <fullName evidence="3">Prephenate dehydrogenase</fullName>
    </submittedName>
</protein>
<comment type="caution">
    <text evidence="3">The sequence shown here is derived from an EMBL/GenBank/DDBJ whole genome shotgun (WGS) entry which is preliminary data.</text>
</comment>
<keyword evidence="4" id="KW-1185">Reference proteome</keyword>
<reference evidence="3 4" key="2">
    <citation type="journal article" date="2014" name="BMC Genomics">
        <title>An improved genome of the model marine alga Ostreococcus tauri unfolds by assessing Illumina de novo assemblies.</title>
        <authorList>
            <person name="Blanc-Mathieu R."/>
            <person name="Verhelst B."/>
            <person name="Derelle E."/>
            <person name="Rombauts S."/>
            <person name="Bouget F.Y."/>
            <person name="Carre I."/>
            <person name="Chateau A."/>
            <person name="Eyre-Walker A."/>
            <person name="Grimsley N."/>
            <person name="Moreau H."/>
            <person name="Piegu B."/>
            <person name="Rivals E."/>
            <person name="Schackwitz W."/>
            <person name="Van de Peer Y."/>
            <person name="Piganeau G."/>
        </authorList>
    </citation>
    <scope>NUCLEOTIDE SEQUENCE [LARGE SCALE GENOMIC DNA]</scope>
    <source>
        <strain evidence="4">OTTH 0595 / CCAP 157/2 / RCC745</strain>
    </source>
</reference>
<dbReference type="GO" id="GO:0033730">
    <property type="term" value="F:arogenate dehydrogenase (NADP+) activity"/>
    <property type="evidence" value="ECO:0007669"/>
    <property type="project" value="InterPro"/>
</dbReference>
<name>A0A090M7J8_OSTTA</name>
<dbReference type="AlphaFoldDB" id="A0A090M7J8"/>
<reference evidence="4" key="1">
    <citation type="journal article" date="2006" name="Proc. Natl. Acad. Sci. U.S.A.">
        <title>Genome analysis of the smallest free-living eukaryote Ostreococcus tauri unveils many unique features.</title>
        <authorList>
            <person name="Derelle E."/>
            <person name="Ferraz C."/>
            <person name="Rombauts S."/>
            <person name="Rouze P."/>
            <person name="Worden A.Z."/>
            <person name="Robbens S."/>
            <person name="Partensky F."/>
            <person name="Degroeve S."/>
            <person name="Echeynie S."/>
            <person name="Cooke R."/>
            <person name="Saeys Y."/>
            <person name="Wuyts J."/>
            <person name="Jabbari K."/>
            <person name="Bowler C."/>
            <person name="Panaud O."/>
            <person name="Piegu B."/>
            <person name="Ball S.G."/>
            <person name="Ral J.-P."/>
            <person name="Bouget F.-Y."/>
            <person name="Piganeau G."/>
            <person name="De Baets B."/>
            <person name="Picard A."/>
            <person name="Delseny M."/>
            <person name="Demaille J."/>
            <person name="Van de Peer Y."/>
            <person name="Moreau H."/>
        </authorList>
    </citation>
    <scope>NUCLEOTIDE SEQUENCE [LARGE SCALE GENOMIC DNA]</scope>
    <source>
        <strain evidence="4">OTTH 0595 / CCAP 157/2 / RCC745</strain>
    </source>
</reference>
<dbReference type="GO" id="GO:0004665">
    <property type="term" value="F:prephenate dehydrogenase (NADP+) activity"/>
    <property type="evidence" value="ECO:0007669"/>
    <property type="project" value="InterPro"/>
</dbReference>
<dbReference type="GO" id="GO:0008977">
    <property type="term" value="F:prephenate dehydrogenase (NAD+) activity"/>
    <property type="evidence" value="ECO:0007669"/>
    <property type="project" value="InterPro"/>
</dbReference>
<dbReference type="InterPro" id="IPR059064">
    <property type="entry name" value="TYRAAT2_C"/>
</dbReference>
<dbReference type="KEGG" id="ota:OT_ostta02g01980"/>
<dbReference type="InterPro" id="IPR045011">
    <property type="entry name" value="TYRAAT1/2"/>
</dbReference>
<dbReference type="PROSITE" id="PS51176">
    <property type="entry name" value="PDH_ADH"/>
    <property type="match status" value="1"/>
</dbReference>
<keyword evidence="1" id="KW-0560">Oxidoreductase</keyword>
<evidence type="ECO:0000256" key="1">
    <source>
        <dbReference type="ARBA" id="ARBA00023002"/>
    </source>
</evidence>
<dbReference type="RefSeq" id="XP_022840738.1">
    <property type="nucleotide sequence ID" value="XM_022985047.1"/>
</dbReference>
<sequence length="328" mass="37252">MRALYLSNTCSTRCSQGWIKLKRPRFALRVRGLDAAQPFDSENKLRAKFVQKRTLRIGIIGFGNFGQFLAKHFVRHGHVVIATSRGDYSQAAEVIGVKFYPDADDFCEDHPDVVIVCTSILSTGDMLRTFPLQRLKRNTLFCDVLSVKQFPKQLFQQLLPPDFDILCLHPMFGPDSGKHSWKDLPLVFDKVRIGTELCRVERCASLLGIFEAAGCSKLVWTHCSGGGRQPPRSREQAASSQFITHTVGRMLGTMELTETTINTKGFESLLSLVDNTYNDSFELYYGLFMYNKNATAELSRLELALTTVKSELFDRLHERIRSDFFNEN</sequence>
<dbReference type="OrthoDB" id="2414662at2759"/>
<dbReference type="Pfam" id="PF26213">
    <property type="entry name" value="TYRAAT1_C"/>
    <property type="match status" value="1"/>
</dbReference>
<dbReference type="Pfam" id="PF03807">
    <property type="entry name" value="F420_oxidored"/>
    <property type="match status" value="1"/>
</dbReference>
<dbReference type="InterPro" id="IPR003099">
    <property type="entry name" value="Prephen_DH"/>
</dbReference>
<dbReference type="PANTHER" id="PTHR43207:SF4">
    <property type="entry name" value="AROGENATE DEHYDROGENASE 2, CHLOROPLASTIC"/>
    <property type="match status" value="1"/>
</dbReference>
<dbReference type="InterPro" id="IPR036291">
    <property type="entry name" value="NAD(P)-bd_dom_sf"/>
</dbReference>
<dbReference type="InParanoid" id="A0A090M7J8"/>
<dbReference type="Gene3D" id="3.40.50.720">
    <property type="entry name" value="NAD(P)-binding Rossmann-like Domain"/>
    <property type="match status" value="1"/>
</dbReference>
<accession>A0A090M7J8</accession>
<dbReference type="STRING" id="70448.A0A090M7J8"/>
<dbReference type="SUPFAM" id="SSF51735">
    <property type="entry name" value="NAD(P)-binding Rossmann-fold domains"/>
    <property type="match status" value="1"/>
</dbReference>
<dbReference type="Proteomes" id="UP000009170">
    <property type="component" value="Unassembled WGS sequence"/>
</dbReference>
<dbReference type="EMBL" id="CAID01000002">
    <property type="protein sequence ID" value="CEG01008.1"/>
    <property type="molecule type" value="Genomic_DNA"/>
</dbReference>
<evidence type="ECO:0000313" key="4">
    <source>
        <dbReference type="Proteomes" id="UP000009170"/>
    </source>
</evidence>
<dbReference type="InterPro" id="IPR028939">
    <property type="entry name" value="P5C_Rdtase_cat_N"/>
</dbReference>
<dbReference type="FunCoup" id="A0A090M7J8">
    <property type="interactions" value="103"/>
</dbReference>